<evidence type="ECO:0000256" key="5">
    <source>
        <dbReference type="RuleBase" id="RU361235"/>
    </source>
</evidence>
<dbReference type="AlphaFoldDB" id="A0A9D4PRN2"/>
<dbReference type="Pfam" id="PF00135">
    <property type="entry name" value="COesterase"/>
    <property type="match status" value="1"/>
</dbReference>
<evidence type="ECO:0000256" key="2">
    <source>
        <dbReference type="ARBA" id="ARBA00022487"/>
    </source>
</evidence>
<dbReference type="PROSITE" id="PS00941">
    <property type="entry name" value="CARBOXYLESTERASE_B_2"/>
    <property type="match status" value="1"/>
</dbReference>
<dbReference type="InterPro" id="IPR029058">
    <property type="entry name" value="AB_hydrolase_fold"/>
</dbReference>
<protein>
    <recommendedName>
        <fullName evidence="5">Carboxylic ester hydrolase</fullName>
        <ecNumber evidence="5">3.1.1.-</ecNumber>
    </recommendedName>
</protein>
<evidence type="ECO:0000256" key="4">
    <source>
        <dbReference type="ARBA" id="ARBA00023180"/>
    </source>
</evidence>
<dbReference type="EMBL" id="JABSTV010001251">
    <property type="protein sequence ID" value="KAH7951794.1"/>
    <property type="molecule type" value="Genomic_DNA"/>
</dbReference>
<keyword evidence="8" id="KW-1185">Reference proteome</keyword>
<dbReference type="InterPro" id="IPR019819">
    <property type="entry name" value="Carboxylesterase_B_CS"/>
</dbReference>
<dbReference type="GO" id="GO:0005615">
    <property type="term" value="C:extracellular space"/>
    <property type="evidence" value="ECO:0007669"/>
    <property type="project" value="TreeGrafter"/>
</dbReference>
<gene>
    <name evidence="7" type="ORF">HPB52_012995</name>
</gene>
<dbReference type="InterPro" id="IPR002018">
    <property type="entry name" value="CarbesteraseB"/>
</dbReference>
<dbReference type="GO" id="GO:0005886">
    <property type="term" value="C:plasma membrane"/>
    <property type="evidence" value="ECO:0007669"/>
    <property type="project" value="TreeGrafter"/>
</dbReference>
<name>A0A9D4PRN2_RHISA</name>
<dbReference type="Gene3D" id="3.40.50.1820">
    <property type="entry name" value="alpha/beta hydrolase"/>
    <property type="match status" value="1"/>
</dbReference>
<evidence type="ECO:0000313" key="7">
    <source>
        <dbReference type="EMBL" id="KAH7951794.1"/>
    </source>
</evidence>
<comment type="caution">
    <text evidence="7">The sequence shown here is derived from an EMBL/GenBank/DDBJ whole genome shotgun (WGS) entry which is preliminary data.</text>
</comment>
<reference evidence="7" key="1">
    <citation type="journal article" date="2020" name="Cell">
        <title>Large-Scale Comparative Analyses of Tick Genomes Elucidate Their Genetic Diversity and Vector Capacities.</title>
        <authorList>
            <consortium name="Tick Genome and Microbiome Consortium (TIGMIC)"/>
            <person name="Jia N."/>
            <person name="Wang J."/>
            <person name="Shi W."/>
            <person name="Du L."/>
            <person name="Sun Y."/>
            <person name="Zhan W."/>
            <person name="Jiang J.F."/>
            <person name="Wang Q."/>
            <person name="Zhang B."/>
            <person name="Ji P."/>
            <person name="Bell-Sakyi L."/>
            <person name="Cui X.M."/>
            <person name="Yuan T.T."/>
            <person name="Jiang B.G."/>
            <person name="Yang W.F."/>
            <person name="Lam T.T."/>
            <person name="Chang Q.C."/>
            <person name="Ding S.J."/>
            <person name="Wang X.J."/>
            <person name="Zhu J.G."/>
            <person name="Ruan X.D."/>
            <person name="Zhao L."/>
            <person name="Wei J.T."/>
            <person name="Ye R.Z."/>
            <person name="Que T.C."/>
            <person name="Du C.H."/>
            <person name="Zhou Y.H."/>
            <person name="Cheng J.X."/>
            <person name="Dai P.F."/>
            <person name="Guo W.B."/>
            <person name="Han X.H."/>
            <person name="Huang E.J."/>
            <person name="Li L.F."/>
            <person name="Wei W."/>
            <person name="Gao Y.C."/>
            <person name="Liu J.Z."/>
            <person name="Shao H.Z."/>
            <person name="Wang X."/>
            <person name="Wang C.C."/>
            <person name="Yang T.C."/>
            <person name="Huo Q.B."/>
            <person name="Li W."/>
            <person name="Chen H.Y."/>
            <person name="Chen S.E."/>
            <person name="Zhou L.G."/>
            <person name="Ni X.B."/>
            <person name="Tian J.H."/>
            <person name="Sheng Y."/>
            <person name="Liu T."/>
            <person name="Pan Y.S."/>
            <person name="Xia L.Y."/>
            <person name="Li J."/>
            <person name="Zhao F."/>
            <person name="Cao W.C."/>
        </authorList>
    </citation>
    <scope>NUCLEOTIDE SEQUENCE</scope>
    <source>
        <strain evidence="7">Rsan-2018</strain>
    </source>
</reference>
<sequence length="369" mass="40860">MFIGIPYANPPVGNLRFRKPEPKAPWSGVYDATFPKTSCIQPQMPAVFPIPVDLSEDCLYLNVWTPSTTDGRKRPVFVWLFGGIYIAGSAYQDMYNATVLSAFNDLIVVSFDYRQSIYGFLDTGTTEGPGNLALWDQRLVLEWVRSNIAVFGGDPETVTLSGVSSGSMMAHAHVMSPLSSGLFKRVFLMSGTLFTDTTSDSVTESIVKGSAVARIVGSANSFQDLTTHTERVLDCLREREAWQLDVGTVAVMLPKFLFFMPTFKSEYLPFLTSVASASGAFTPVSALVSVVSNEGTFPFIYQTDYRLLDQDIKDVSPDYMRIACENLLNTWTKDKVVPLGVAYIERAPPEDKLAVREATCDFFGRQVIR</sequence>
<dbReference type="PANTHER" id="PTHR43918">
    <property type="entry name" value="ACETYLCHOLINESTERASE"/>
    <property type="match status" value="1"/>
</dbReference>
<proteinExistence type="inferred from homology"/>
<evidence type="ECO:0000256" key="1">
    <source>
        <dbReference type="ARBA" id="ARBA00005964"/>
    </source>
</evidence>
<dbReference type="VEuPathDB" id="VectorBase:RSAN_033574"/>
<dbReference type="EC" id="3.1.1.-" evidence="5"/>
<accession>A0A9D4PRN2</accession>
<feature type="domain" description="Carboxylesterase type B" evidence="6">
    <location>
        <begin position="2"/>
        <end position="359"/>
    </location>
</feature>
<keyword evidence="3 5" id="KW-0378">Hydrolase</keyword>
<dbReference type="SUPFAM" id="SSF53474">
    <property type="entry name" value="alpha/beta-Hydrolases"/>
    <property type="match status" value="1"/>
</dbReference>
<evidence type="ECO:0000256" key="3">
    <source>
        <dbReference type="ARBA" id="ARBA00022801"/>
    </source>
</evidence>
<keyword evidence="2" id="KW-0719">Serine esterase</keyword>
<dbReference type="PROSITE" id="PS00122">
    <property type="entry name" value="CARBOXYLESTERASE_B_1"/>
    <property type="match status" value="1"/>
</dbReference>
<dbReference type="GO" id="GO:0003990">
    <property type="term" value="F:acetylcholinesterase activity"/>
    <property type="evidence" value="ECO:0007669"/>
    <property type="project" value="TreeGrafter"/>
</dbReference>
<dbReference type="GO" id="GO:0006581">
    <property type="term" value="P:acetylcholine catabolic process"/>
    <property type="evidence" value="ECO:0007669"/>
    <property type="project" value="TreeGrafter"/>
</dbReference>
<dbReference type="GO" id="GO:0019695">
    <property type="term" value="P:choline metabolic process"/>
    <property type="evidence" value="ECO:0007669"/>
    <property type="project" value="TreeGrafter"/>
</dbReference>
<reference evidence="7" key="2">
    <citation type="submission" date="2021-09" db="EMBL/GenBank/DDBJ databases">
        <authorList>
            <person name="Jia N."/>
            <person name="Wang J."/>
            <person name="Shi W."/>
            <person name="Du L."/>
            <person name="Sun Y."/>
            <person name="Zhan W."/>
            <person name="Jiang J."/>
            <person name="Wang Q."/>
            <person name="Zhang B."/>
            <person name="Ji P."/>
            <person name="Sakyi L.B."/>
            <person name="Cui X."/>
            <person name="Yuan T."/>
            <person name="Jiang B."/>
            <person name="Yang W."/>
            <person name="Lam T.T.-Y."/>
            <person name="Chang Q."/>
            <person name="Ding S."/>
            <person name="Wang X."/>
            <person name="Zhu J."/>
            <person name="Ruan X."/>
            <person name="Zhao L."/>
            <person name="Wei J."/>
            <person name="Que T."/>
            <person name="Du C."/>
            <person name="Cheng J."/>
            <person name="Dai P."/>
            <person name="Han X."/>
            <person name="Huang E."/>
            <person name="Gao Y."/>
            <person name="Liu J."/>
            <person name="Shao H."/>
            <person name="Ye R."/>
            <person name="Li L."/>
            <person name="Wei W."/>
            <person name="Wang X."/>
            <person name="Wang C."/>
            <person name="Huo Q."/>
            <person name="Li W."/>
            <person name="Guo W."/>
            <person name="Chen H."/>
            <person name="Chen S."/>
            <person name="Zhou L."/>
            <person name="Zhou L."/>
            <person name="Ni X."/>
            <person name="Tian J."/>
            <person name="Zhou Y."/>
            <person name="Sheng Y."/>
            <person name="Liu T."/>
            <person name="Pan Y."/>
            <person name="Xia L."/>
            <person name="Li J."/>
            <person name="Zhao F."/>
            <person name="Cao W."/>
        </authorList>
    </citation>
    <scope>NUCLEOTIDE SEQUENCE</scope>
    <source>
        <strain evidence="7">Rsan-2018</strain>
        <tissue evidence="7">Larvae</tissue>
    </source>
</reference>
<keyword evidence="4" id="KW-0325">Glycoprotein</keyword>
<organism evidence="7 8">
    <name type="scientific">Rhipicephalus sanguineus</name>
    <name type="common">Brown dog tick</name>
    <name type="synonym">Ixodes sanguineus</name>
    <dbReference type="NCBI Taxonomy" id="34632"/>
    <lineage>
        <taxon>Eukaryota</taxon>
        <taxon>Metazoa</taxon>
        <taxon>Ecdysozoa</taxon>
        <taxon>Arthropoda</taxon>
        <taxon>Chelicerata</taxon>
        <taxon>Arachnida</taxon>
        <taxon>Acari</taxon>
        <taxon>Parasitiformes</taxon>
        <taxon>Ixodida</taxon>
        <taxon>Ixodoidea</taxon>
        <taxon>Ixodidae</taxon>
        <taxon>Rhipicephalinae</taxon>
        <taxon>Rhipicephalus</taxon>
        <taxon>Rhipicephalus</taxon>
    </lineage>
</organism>
<dbReference type="InterPro" id="IPR050654">
    <property type="entry name" value="AChE-related_enzymes"/>
</dbReference>
<dbReference type="Proteomes" id="UP000821837">
    <property type="component" value="Chromosome 5"/>
</dbReference>
<evidence type="ECO:0000259" key="6">
    <source>
        <dbReference type="Pfam" id="PF00135"/>
    </source>
</evidence>
<dbReference type="PANTHER" id="PTHR43918:SF4">
    <property type="entry name" value="CARBOXYLIC ESTER HYDROLASE"/>
    <property type="match status" value="1"/>
</dbReference>
<comment type="similarity">
    <text evidence="1 5">Belongs to the type-B carboxylesterase/lipase family.</text>
</comment>
<dbReference type="InterPro" id="IPR019826">
    <property type="entry name" value="Carboxylesterase_B_AS"/>
</dbReference>
<evidence type="ECO:0000313" key="8">
    <source>
        <dbReference type="Proteomes" id="UP000821837"/>
    </source>
</evidence>